<organism evidence="5 6">
    <name type="scientific">Aquilutibacter rugosus</name>
    <dbReference type="NCBI Taxonomy" id="3115820"/>
    <lineage>
        <taxon>Bacteria</taxon>
        <taxon>Pseudomonadati</taxon>
        <taxon>Pseudomonadota</taxon>
        <taxon>Gammaproteobacteria</taxon>
        <taxon>Lysobacterales</taxon>
        <taxon>Lysobacteraceae</taxon>
        <taxon>Aquilutibacter</taxon>
    </lineage>
</organism>
<evidence type="ECO:0000256" key="3">
    <source>
        <dbReference type="SAM" id="MobiDB-lite"/>
    </source>
</evidence>
<keyword evidence="6" id="KW-1185">Reference proteome</keyword>
<dbReference type="PANTHER" id="PTHR42776:SF27">
    <property type="entry name" value="DIPEPTIDYL PEPTIDASE FAMILY MEMBER 6"/>
    <property type="match status" value="1"/>
</dbReference>
<evidence type="ECO:0000313" key="6">
    <source>
        <dbReference type="Proteomes" id="UP001356170"/>
    </source>
</evidence>
<keyword evidence="2" id="KW-0645">Protease</keyword>
<dbReference type="Gene3D" id="3.40.50.1820">
    <property type="entry name" value="alpha/beta hydrolase"/>
    <property type="match status" value="1"/>
</dbReference>
<keyword evidence="2" id="KW-0720">Serine protease</keyword>
<dbReference type="Pfam" id="PF07676">
    <property type="entry name" value="PD40"/>
    <property type="match status" value="1"/>
</dbReference>
<dbReference type="EC" id="3.4.-.-" evidence="5"/>
<evidence type="ECO:0000259" key="4">
    <source>
        <dbReference type="Pfam" id="PF00326"/>
    </source>
</evidence>
<dbReference type="EMBL" id="JAZHBO010000001">
    <property type="protein sequence ID" value="MEF2154945.1"/>
    <property type="molecule type" value="Genomic_DNA"/>
</dbReference>
<sequence length="657" mass="72495">MLALTLALALALDPTTPPQTPRPPLRIEQGNKVLEDVDPASTELREQLRRYQSTRGAGLAGWLDKGCLLISTRFAETAQLHRVCAPNGAREQLTFYDEPIGAAVPFVRDGKRYVIFSKDIGGNENAQLHEMNLQTRGIRMLTDGKSRNGSPTLSKDGRHLAFSSNRRNGKDTDIYLLDLTREQAPPRLLVGEGGSWSAQDISFDGKMLAVSRYHSIEHTEPAIVDLKTGKLQMLPMEGKASMGGFVFDRSNRGAYYITDEPLNGKPSEFRTLRHHNEITGKITALSQSIPWDAQGLRLSDDGKLLAYQTNEGGVDRLHLLDTITGRAIKAPQLPTGLIGDTAFSPDGRKLAIAIGGAATPSDVYVADIRSGILTRWTHSEVGGLDTSRFITPTLIEYPTFDTVNGKPRLIPAWYYRPTCAGANAKVPVLINIHGGPESQSRPGFSSIAQFLAAERCVAMILPNVRGSSGYGRNYLGLDNGPLREDSVKDIGALLDWIAKQPELDSKRVGVMGGSYGGYMVLASLVHYGDRIRAAYDAVGISNFKTFLENTESYRRDQRRAEYGDERDPEMAKVFERISPLNHADRIQTPLFVSQGSNDPRVPYTEAEQIVKAVRANGIPVSYALYKDEGHGNRKKANVDFNTEAMMTFFDYYLFNPR</sequence>
<dbReference type="GO" id="GO:0016787">
    <property type="term" value="F:hydrolase activity"/>
    <property type="evidence" value="ECO:0007669"/>
    <property type="project" value="UniProtKB-KW"/>
</dbReference>
<dbReference type="SUPFAM" id="SSF82171">
    <property type="entry name" value="DPP6 N-terminal domain-like"/>
    <property type="match status" value="1"/>
</dbReference>
<dbReference type="PRINTS" id="PR00862">
    <property type="entry name" value="PROLIGOPTASE"/>
</dbReference>
<dbReference type="PANTHER" id="PTHR42776">
    <property type="entry name" value="SERINE PEPTIDASE S9 FAMILY MEMBER"/>
    <property type="match status" value="1"/>
</dbReference>
<dbReference type="InterPro" id="IPR011042">
    <property type="entry name" value="6-blade_b-propeller_TolB-like"/>
</dbReference>
<protein>
    <submittedName>
        <fullName evidence="5">S9 family peptidase</fullName>
        <ecNumber evidence="5">3.4.-.-</ecNumber>
    </submittedName>
</protein>
<dbReference type="Gene3D" id="2.120.10.30">
    <property type="entry name" value="TolB, C-terminal domain"/>
    <property type="match status" value="2"/>
</dbReference>
<comment type="caution">
    <text evidence="5">The sequence shown here is derived from an EMBL/GenBank/DDBJ whole genome shotgun (WGS) entry which is preliminary data.</text>
</comment>
<dbReference type="Pfam" id="PF00326">
    <property type="entry name" value="Peptidase_S9"/>
    <property type="match status" value="1"/>
</dbReference>
<evidence type="ECO:0000256" key="1">
    <source>
        <dbReference type="ARBA" id="ARBA00022801"/>
    </source>
</evidence>
<dbReference type="InterPro" id="IPR011659">
    <property type="entry name" value="WD40"/>
</dbReference>
<feature type="region of interest" description="Disordered" evidence="3">
    <location>
        <begin position="143"/>
        <end position="165"/>
    </location>
</feature>
<dbReference type="SUPFAM" id="SSF53474">
    <property type="entry name" value="alpha/beta-Hydrolases"/>
    <property type="match status" value="1"/>
</dbReference>
<feature type="domain" description="Peptidase S9 prolyl oligopeptidase catalytic" evidence="4">
    <location>
        <begin position="444"/>
        <end position="653"/>
    </location>
</feature>
<proteinExistence type="predicted"/>
<evidence type="ECO:0000313" key="5">
    <source>
        <dbReference type="EMBL" id="MEF2154945.1"/>
    </source>
</evidence>
<name>A0ABU7UWI2_9GAMM</name>
<reference evidence="5 6" key="1">
    <citation type="submission" date="2024-01" db="EMBL/GenBank/DDBJ databases">
        <title>Novel species of the genus Luteimonas isolated from rivers.</title>
        <authorList>
            <person name="Lu H."/>
        </authorList>
    </citation>
    <scope>NUCLEOTIDE SEQUENCE [LARGE SCALE GENOMIC DNA]</scope>
    <source>
        <strain evidence="5 6">FXH3W</strain>
    </source>
</reference>
<accession>A0ABU7UWI2</accession>
<keyword evidence="1 5" id="KW-0378">Hydrolase</keyword>
<dbReference type="InterPro" id="IPR001375">
    <property type="entry name" value="Peptidase_S9_cat"/>
</dbReference>
<dbReference type="InterPro" id="IPR002470">
    <property type="entry name" value="Peptidase_S9A"/>
</dbReference>
<evidence type="ECO:0000256" key="2">
    <source>
        <dbReference type="ARBA" id="ARBA00022825"/>
    </source>
</evidence>
<gene>
    <name evidence="5" type="ORF">V3390_01645</name>
</gene>
<dbReference type="Proteomes" id="UP001356170">
    <property type="component" value="Unassembled WGS sequence"/>
</dbReference>
<dbReference type="InterPro" id="IPR029058">
    <property type="entry name" value="AB_hydrolase_fold"/>
</dbReference>
<dbReference type="RefSeq" id="WP_331703088.1">
    <property type="nucleotide sequence ID" value="NZ_JAZHBO010000001.1"/>
</dbReference>